<dbReference type="Proteomes" id="UP000677228">
    <property type="component" value="Unassembled WGS sequence"/>
</dbReference>
<reference evidence="1" key="1">
    <citation type="submission" date="2021-02" db="EMBL/GenBank/DDBJ databases">
        <authorList>
            <person name="Nowell W R."/>
        </authorList>
    </citation>
    <scope>NUCLEOTIDE SEQUENCE</scope>
</reference>
<evidence type="ECO:0000313" key="2">
    <source>
        <dbReference type="EMBL" id="CAF4279553.1"/>
    </source>
</evidence>
<name>A0A8S2FK40_9BILA</name>
<dbReference type="Proteomes" id="UP000682733">
    <property type="component" value="Unassembled WGS sequence"/>
</dbReference>
<organism evidence="1 3">
    <name type="scientific">Didymodactylos carnosus</name>
    <dbReference type="NCBI Taxonomy" id="1234261"/>
    <lineage>
        <taxon>Eukaryota</taxon>
        <taxon>Metazoa</taxon>
        <taxon>Spiralia</taxon>
        <taxon>Gnathifera</taxon>
        <taxon>Rotifera</taxon>
        <taxon>Eurotatoria</taxon>
        <taxon>Bdelloidea</taxon>
        <taxon>Philodinida</taxon>
        <taxon>Philodinidae</taxon>
        <taxon>Didymodactylos</taxon>
    </lineage>
</organism>
<gene>
    <name evidence="1" type="ORF">OVA965_LOCUS36464</name>
    <name evidence="2" type="ORF">TMI583_LOCUS37474</name>
</gene>
<protein>
    <submittedName>
        <fullName evidence="1">Uncharacterized protein</fullName>
    </submittedName>
</protein>
<comment type="caution">
    <text evidence="1">The sequence shown here is derived from an EMBL/GenBank/DDBJ whole genome shotgun (WGS) entry which is preliminary data.</text>
</comment>
<feature type="non-terminal residue" evidence="1">
    <location>
        <position position="1"/>
    </location>
</feature>
<sequence>WSRFRSSILHFIPSGSSFVHQFYSTDSTFIHCGVGRPGNVE</sequence>
<dbReference type="EMBL" id="CAJOBA010054997">
    <property type="protein sequence ID" value="CAF4279553.1"/>
    <property type="molecule type" value="Genomic_DNA"/>
</dbReference>
<dbReference type="EMBL" id="CAJNOK010033040">
    <property type="protein sequence ID" value="CAF1490313.1"/>
    <property type="molecule type" value="Genomic_DNA"/>
</dbReference>
<evidence type="ECO:0000313" key="3">
    <source>
        <dbReference type="Proteomes" id="UP000677228"/>
    </source>
</evidence>
<proteinExistence type="predicted"/>
<dbReference type="AlphaFoldDB" id="A0A8S2FK40"/>
<accession>A0A8S2FK40</accession>
<evidence type="ECO:0000313" key="1">
    <source>
        <dbReference type="EMBL" id="CAF1490313.1"/>
    </source>
</evidence>